<evidence type="ECO:0000256" key="2">
    <source>
        <dbReference type="SAM" id="Phobius"/>
    </source>
</evidence>
<evidence type="ECO:0000313" key="4">
    <source>
        <dbReference type="Proteomes" id="UP000076874"/>
    </source>
</evidence>
<feature type="region of interest" description="Disordered" evidence="1">
    <location>
        <begin position="765"/>
        <end position="793"/>
    </location>
</feature>
<organism evidence="3 4">
    <name type="scientific">Niveomyces insectorum RCEF 264</name>
    <dbReference type="NCBI Taxonomy" id="1081102"/>
    <lineage>
        <taxon>Eukaryota</taxon>
        <taxon>Fungi</taxon>
        <taxon>Dikarya</taxon>
        <taxon>Ascomycota</taxon>
        <taxon>Pezizomycotina</taxon>
        <taxon>Sordariomycetes</taxon>
        <taxon>Hypocreomycetidae</taxon>
        <taxon>Hypocreales</taxon>
        <taxon>Cordycipitaceae</taxon>
        <taxon>Niveomyces</taxon>
    </lineage>
</organism>
<dbReference type="EMBL" id="AZHD01000022">
    <property type="protein sequence ID" value="OAA54770.1"/>
    <property type="molecule type" value="Genomic_DNA"/>
</dbReference>
<gene>
    <name evidence="3" type="ORF">SPI_08641</name>
</gene>
<evidence type="ECO:0000313" key="3">
    <source>
        <dbReference type="EMBL" id="OAA54770.1"/>
    </source>
</evidence>
<feature type="compositionally biased region" description="Low complexity" evidence="1">
    <location>
        <begin position="380"/>
        <end position="392"/>
    </location>
</feature>
<feature type="region of interest" description="Disordered" evidence="1">
    <location>
        <begin position="502"/>
        <end position="526"/>
    </location>
</feature>
<dbReference type="AlphaFoldDB" id="A0A162MDW3"/>
<dbReference type="OrthoDB" id="5352000at2759"/>
<feature type="compositionally biased region" description="Polar residues" evidence="1">
    <location>
        <begin position="585"/>
        <end position="606"/>
    </location>
</feature>
<comment type="caution">
    <text evidence="3">The sequence shown here is derived from an EMBL/GenBank/DDBJ whole genome shotgun (WGS) entry which is preliminary data.</text>
</comment>
<feature type="transmembrane region" description="Helical" evidence="2">
    <location>
        <begin position="406"/>
        <end position="429"/>
    </location>
</feature>
<feature type="compositionally biased region" description="Polar residues" evidence="1">
    <location>
        <begin position="778"/>
        <end position="793"/>
    </location>
</feature>
<keyword evidence="2" id="KW-1133">Transmembrane helix</keyword>
<dbReference type="InterPro" id="IPR015915">
    <property type="entry name" value="Kelch-typ_b-propeller"/>
</dbReference>
<feature type="compositionally biased region" description="Low complexity" evidence="1">
    <location>
        <begin position="621"/>
        <end position="642"/>
    </location>
</feature>
<keyword evidence="2" id="KW-0472">Membrane</keyword>
<keyword evidence="2" id="KW-0812">Transmembrane</keyword>
<accession>A0A162MDW3</accession>
<feature type="region of interest" description="Disordered" evidence="1">
    <location>
        <begin position="621"/>
        <end position="694"/>
    </location>
</feature>
<protein>
    <submittedName>
        <fullName evidence="3">Pyrroline-5-carboxylate reductase</fullName>
    </submittedName>
</protein>
<feature type="compositionally biased region" description="Basic and acidic residues" evidence="1">
    <location>
        <begin position="507"/>
        <end position="517"/>
    </location>
</feature>
<proteinExistence type="predicted"/>
<name>A0A162MDW3_9HYPO</name>
<evidence type="ECO:0000256" key="1">
    <source>
        <dbReference type="SAM" id="MobiDB-lite"/>
    </source>
</evidence>
<reference evidence="3 4" key="1">
    <citation type="journal article" date="2016" name="Genome Biol. Evol.">
        <title>Divergent and convergent evolution of fungal pathogenicity.</title>
        <authorList>
            <person name="Shang Y."/>
            <person name="Xiao G."/>
            <person name="Zheng P."/>
            <person name="Cen K."/>
            <person name="Zhan S."/>
            <person name="Wang C."/>
        </authorList>
    </citation>
    <scope>NUCLEOTIDE SEQUENCE [LARGE SCALE GENOMIC DNA]</scope>
    <source>
        <strain evidence="3 4">RCEF 264</strain>
    </source>
</reference>
<dbReference type="STRING" id="1081102.A0A162MDW3"/>
<dbReference type="InterPro" id="IPR011043">
    <property type="entry name" value="Gal_Oxase/kelch_b-propeller"/>
</dbReference>
<feature type="region of interest" description="Disordered" evidence="1">
    <location>
        <begin position="578"/>
        <end position="607"/>
    </location>
</feature>
<keyword evidence="4" id="KW-1185">Reference proteome</keyword>
<dbReference type="Proteomes" id="UP000076874">
    <property type="component" value="Unassembled WGS sequence"/>
</dbReference>
<dbReference type="SUPFAM" id="SSF50965">
    <property type="entry name" value="Galactose oxidase, central domain"/>
    <property type="match status" value="1"/>
</dbReference>
<feature type="compositionally biased region" description="Polar residues" evidence="1">
    <location>
        <begin position="647"/>
        <end position="670"/>
    </location>
</feature>
<dbReference type="Gene3D" id="2.120.10.80">
    <property type="entry name" value="Kelch-type beta propeller"/>
    <property type="match status" value="1"/>
</dbReference>
<sequence length="807" mass="83890">MPLPQPAVALTNICSVIHNNTLYTYSAAAFQSLALTPGAKWKQLPSGEPVTGGVCVGSTPGDPSQAGFYVVGGKSATASYNGLQKYTYSTGQWATITPQTLVTQDRLYHSAVYLNDTDTIFMYAGSQDGSMSASSQTFTIQASAPYGVVAYQSIAPAAISPILLPWSSAEAVMLGGSNSNTEITLFNPSTGGWSNSGANLLNPLATNASGLQAALVTGDDGSKNLYTFDATVSPNQVSRIVLMDGNGQPMANAGPVKRSLQPETRQVADHARRAAATTSAPLTLNDWPAYNASDASTAVRSGFSLAQSPQGGMIVLAGGAGGGDELLSVFNGRTNSWQNATRMLAAKQNVPTTTKSSASVTPTSVPPTLIVAPSSTTSAPAVASSSSTTAAEAPPPPASHSLSANAVIGIVLGAIAGMGLVFLILYLVLLRRRKRRDYLEAAHSRRASGTLPPEKDPSFVVANDSFAQRTGKGTFRGGHQAQDSQGSFPSVAIMMGRVNQPRASDTIQRHNSRETKRSSTNSVFNKGFKSTISKPILNATSQQSENPAGMAGPRHAPFERGGVGAGVGAGAAAAATSAYGRSVTDPKQPTNNNMHRQGSTRRSSGWNRYWSGGSALNLLGFGSGHNNNNNNGHANNGSGQNSRSSKRTTVASEASSNYSTNQHRITQDSATVPPLEIPVVPDSKPRFQRVNSGSPTIANYDMSIKNGLRGKIERSVSNSSSHSGYSSGIPASVHDTWDPTATGRPWGADRAATSNVFNTPLAPAFASSSGGKKAPTPSGMSRQPQLAMADTSSDMSWLNLGDVSSRV</sequence>
<feature type="region of interest" description="Disordered" evidence="1">
    <location>
        <begin position="380"/>
        <end position="399"/>
    </location>
</feature>